<dbReference type="PANTHER" id="PTHR43674">
    <property type="entry name" value="NITRILASE C965.09-RELATED"/>
    <property type="match status" value="1"/>
</dbReference>
<dbReference type="KEGG" id="msg:MSMEI_6550"/>
<evidence type="ECO:0000313" key="3">
    <source>
        <dbReference type="EMBL" id="AFP42976.1"/>
    </source>
</evidence>
<dbReference type="PATRIC" id="fig|246196.56.peg.6682"/>
<keyword evidence="3" id="KW-0436">Ligase</keyword>
<name>I7GG30_MYCS2</name>
<dbReference type="InterPro" id="IPR036526">
    <property type="entry name" value="C-N_Hydrolase_sf"/>
</dbReference>
<dbReference type="AlphaFoldDB" id="I7GG30"/>
<evidence type="ECO:0000256" key="1">
    <source>
        <dbReference type="ARBA" id="ARBA00022801"/>
    </source>
</evidence>
<dbReference type="RefSeq" id="WP_014878733.1">
    <property type="nucleotide sequence ID" value="NC_008596.1"/>
</dbReference>
<dbReference type="GO" id="GO:0016811">
    <property type="term" value="F:hydrolase activity, acting on carbon-nitrogen (but not peptide) bonds, in linear amides"/>
    <property type="evidence" value="ECO:0007669"/>
    <property type="project" value="TreeGrafter"/>
</dbReference>
<dbReference type="GeneID" id="93461315"/>
<dbReference type="Pfam" id="PF00795">
    <property type="entry name" value="CN_hydrolase"/>
    <property type="match status" value="1"/>
</dbReference>
<dbReference type="EC" id="6.3.5.1" evidence="3"/>
<dbReference type="Gene3D" id="3.60.110.10">
    <property type="entry name" value="Carbon-nitrogen hydrolase"/>
    <property type="match status" value="1"/>
</dbReference>
<keyword evidence="1" id="KW-0378">Hydrolase</keyword>
<dbReference type="Proteomes" id="UP000006158">
    <property type="component" value="Chromosome"/>
</dbReference>
<evidence type="ECO:0000259" key="2">
    <source>
        <dbReference type="PROSITE" id="PS50263"/>
    </source>
</evidence>
<gene>
    <name evidence="3" type="ordered locus">MSMEI_6550</name>
</gene>
<reference evidence="3 4" key="2">
    <citation type="journal article" date="2009" name="Genome Res.">
        <title>Ortho-proteogenomics: multiple proteomes investigation through orthology and a new MS-based protocol.</title>
        <authorList>
            <person name="Gallien S."/>
            <person name="Perrodou E."/>
            <person name="Carapito C."/>
            <person name="Deshayes C."/>
            <person name="Reyrat J.M."/>
            <person name="Van Dorsselaer A."/>
            <person name="Poch O."/>
            <person name="Schaeffer C."/>
            <person name="Lecompte O."/>
        </authorList>
    </citation>
    <scope>NUCLEOTIDE SEQUENCE [LARGE SCALE GENOMIC DNA]</scope>
    <source>
        <strain evidence="4">ATCC 700084 / mc(2)155</strain>
    </source>
</reference>
<dbReference type="GO" id="GO:0003952">
    <property type="term" value="F:NAD+ synthase (glutamine-hydrolyzing) activity"/>
    <property type="evidence" value="ECO:0007669"/>
    <property type="project" value="UniProtKB-EC"/>
</dbReference>
<dbReference type="InterPro" id="IPR003010">
    <property type="entry name" value="C-N_Hydrolase"/>
</dbReference>
<sequence length="264" mass="28143">MTDLRTVDVAVVQEPAVAGDVAANVRRAVAALAKHPGADLVVFPELFLCGYRLDVVADAAIEMIPEPGPVADLCAAAAAHDTAVVTGFAERSGDLVYNSLLCIDRTGAVAGVYRKTHLFGAECEAFATGDRLEVIEVDGLRVGPMICFDVEFPEIARTLALSGVDLFVVSSANMFPYHHDHRVACLSRALENRTPLVYSNLIGAEAGLTFVGGSRVVDAGGELLVECGGEVSVARCRVTPATATSTEDDVDYLRHRRPELYRLK</sequence>
<accession>I7GG30</accession>
<protein>
    <submittedName>
        <fullName evidence="3">NAD(+) synthase</fullName>
        <ecNumber evidence="3">6.3.5.1</ecNumber>
    </submittedName>
</protein>
<organism evidence="3 4">
    <name type="scientific">Mycolicibacterium smegmatis (strain ATCC 700084 / mc(2)155)</name>
    <name type="common">Mycobacterium smegmatis</name>
    <dbReference type="NCBI Taxonomy" id="246196"/>
    <lineage>
        <taxon>Bacteria</taxon>
        <taxon>Bacillati</taxon>
        <taxon>Actinomycetota</taxon>
        <taxon>Actinomycetes</taxon>
        <taxon>Mycobacteriales</taxon>
        <taxon>Mycobacteriaceae</taxon>
        <taxon>Mycolicibacterium</taxon>
    </lineage>
</organism>
<dbReference type="SUPFAM" id="SSF56317">
    <property type="entry name" value="Carbon-nitrogen hydrolase"/>
    <property type="match status" value="1"/>
</dbReference>
<reference evidence="3 4" key="1">
    <citation type="journal article" date="2007" name="Genome Biol.">
        <title>Interrupted coding sequences in Mycobacterium smegmatis: authentic mutations or sequencing errors?</title>
        <authorList>
            <person name="Deshayes C."/>
            <person name="Perrodou E."/>
            <person name="Gallien S."/>
            <person name="Euphrasie D."/>
            <person name="Schaeffer C."/>
            <person name="Van-Dorsselaer A."/>
            <person name="Poch O."/>
            <person name="Lecompte O."/>
            <person name="Reyrat J.M."/>
        </authorList>
    </citation>
    <scope>NUCLEOTIDE SEQUENCE [LARGE SCALE GENOMIC DNA]</scope>
    <source>
        <strain evidence="4">ATCC 700084 / mc(2)155</strain>
    </source>
</reference>
<dbReference type="InterPro" id="IPR050345">
    <property type="entry name" value="Aliph_Amidase/BUP"/>
</dbReference>
<dbReference type="EMBL" id="CP001663">
    <property type="protein sequence ID" value="AFP42976.1"/>
    <property type="molecule type" value="Genomic_DNA"/>
</dbReference>
<proteinExistence type="predicted"/>
<feature type="domain" description="CN hydrolase" evidence="2">
    <location>
        <begin position="7"/>
        <end position="240"/>
    </location>
</feature>
<evidence type="ECO:0000313" key="4">
    <source>
        <dbReference type="Proteomes" id="UP000006158"/>
    </source>
</evidence>
<dbReference type="PROSITE" id="PS50263">
    <property type="entry name" value="CN_HYDROLASE"/>
    <property type="match status" value="1"/>
</dbReference>
<dbReference type="PANTHER" id="PTHR43674:SF2">
    <property type="entry name" value="BETA-UREIDOPROPIONASE"/>
    <property type="match status" value="1"/>
</dbReference>